<evidence type="ECO:0000256" key="1">
    <source>
        <dbReference type="SAM" id="MobiDB-lite"/>
    </source>
</evidence>
<proteinExistence type="predicted"/>
<dbReference type="KEGG" id="dci:103514906"/>
<dbReference type="GeneID" id="103514906"/>
<evidence type="ECO:0000256" key="2">
    <source>
        <dbReference type="SAM" id="SignalP"/>
    </source>
</evidence>
<dbReference type="AlphaFoldDB" id="A0A1S3DB02"/>
<sequence>MLNKHHLLLDLMKLLVEVTTQDDDLKSKQAALWINDISRGFSKLERCLHIKLDLMKRNIGTELSVKQQFELIVKVADSTYTKLKHAIVLKGKLPHPSEFKEVLEEAMQNPSQHTLLFLDSLCFMSRIPKPPLVQLVKIYVGQSNHDTARPNSAPQMSRPNSASHVSRVFTVESLLKSKSLESESHNAPKKRRNELQGASRKGKNESQSVFLHRNGHHRGDDVEMKDADHGSSEKTNIWTLADDLDWLHCPLGCIPGKTEDKLIDFDLLADEDTL</sequence>
<feature type="region of interest" description="Disordered" evidence="1">
    <location>
        <begin position="179"/>
        <end position="229"/>
    </location>
</feature>
<keyword evidence="2" id="KW-0732">Signal</keyword>
<dbReference type="PaxDb" id="121845-A0A1S3DB02"/>
<feature type="chain" id="PRO_5010306334" evidence="2">
    <location>
        <begin position="21"/>
        <end position="274"/>
    </location>
</feature>
<feature type="compositionally biased region" description="Basic and acidic residues" evidence="1">
    <location>
        <begin position="217"/>
        <end position="229"/>
    </location>
</feature>
<dbReference type="RefSeq" id="XP_008478043.1">
    <property type="nucleotide sequence ID" value="XM_008479821.2"/>
</dbReference>
<evidence type="ECO:0000313" key="4">
    <source>
        <dbReference type="RefSeq" id="XP_008478043.1"/>
    </source>
</evidence>
<reference evidence="4" key="1">
    <citation type="submission" date="2025-08" db="UniProtKB">
        <authorList>
            <consortium name="RefSeq"/>
        </authorList>
    </citation>
    <scope>IDENTIFICATION</scope>
</reference>
<protein>
    <submittedName>
        <fullName evidence="4">Uncharacterized protein LOC103514906</fullName>
    </submittedName>
</protein>
<feature type="signal peptide" evidence="2">
    <location>
        <begin position="1"/>
        <end position="20"/>
    </location>
</feature>
<dbReference type="Proteomes" id="UP000079169">
    <property type="component" value="Unplaced"/>
</dbReference>
<name>A0A1S3DB02_DIACI</name>
<evidence type="ECO:0000313" key="3">
    <source>
        <dbReference type="Proteomes" id="UP000079169"/>
    </source>
</evidence>
<accession>A0A1S3DB02</accession>
<keyword evidence="3" id="KW-1185">Reference proteome</keyword>
<gene>
    <name evidence="4" type="primary">LOC103514906</name>
</gene>
<organism evidence="3 4">
    <name type="scientific">Diaphorina citri</name>
    <name type="common">Asian citrus psyllid</name>
    <dbReference type="NCBI Taxonomy" id="121845"/>
    <lineage>
        <taxon>Eukaryota</taxon>
        <taxon>Metazoa</taxon>
        <taxon>Ecdysozoa</taxon>
        <taxon>Arthropoda</taxon>
        <taxon>Hexapoda</taxon>
        <taxon>Insecta</taxon>
        <taxon>Pterygota</taxon>
        <taxon>Neoptera</taxon>
        <taxon>Paraneoptera</taxon>
        <taxon>Hemiptera</taxon>
        <taxon>Sternorrhyncha</taxon>
        <taxon>Psylloidea</taxon>
        <taxon>Psyllidae</taxon>
        <taxon>Diaphorininae</taxon>
        <taxon>Diaphorina</taxon>
    </lineage>
</organism>